<proteinExistence type="predicted"/>
<gene>
    <name evidence="1" type="ORF">HPB52_003525</name>
</gene>
<accession>A0A9D4T8M5</accession>
<dbReference type="AlphaFoldDB" id="A0A9D4T8M5"/>
<protein>
    <submittedName>
        <fullName evidence="1">Uncharacterized protein</fullName>
    </submittedName>
</protein>
<sequence>MIENVRTLGHADGGIFLGSTPGNLSDEGQKFRGSPPLVDGVLGTTREHLLHIMREHDLLVDVDRVSRGAIATLAVATASSIGAVQGQPQVSEPGPDIATATLEAGFVPGIRAGTGPGTTSTKTPSLTNSGIDFVADIAKGFKLSQFGDLGFNPGSLGHGGASGLVGGLGEAGLGGLRHSAGLENIYGSLLGSGGIGFLEAVPFLGLGGGRGGVGYSSVKTYNKNYNFDSNDPSNGSKQV</sequence>
<keyword evidence="2" id="KW-1185">Reference proteome</keyword>
<reference evidence="1" key="1">
    <citation type="journal article" date="2020" name="Cell">
        <title>Large-Scale Comparative Analyses of Tick Genomes Elucidate Their Genetic Diversity and Vector Capacities.</title>
        <authorList>
            <consortium name="Tick Genome and Microbiome Consortium (TIGMIC)"/>
            <person name="Jia N."/>
            <person name="Wang J."/>
            <person name="Shi W."/>
            <person name="Du L."/>
            <person name="Sun Y."/>
            <person name="Zhan W."/>
            <person name="Jiang J.F."/>
            <person name="Wang Q."/>
            <person name="Zhang B."/>
            <person name="Ji P."/>
            <person name="Bell-Sakyi L."/>
            <person name="Cui X.M."/>
            <person name="Yuan T.T."/>
            <person name="Jiang B.G."/>
            <person name="Yang W.F."/>
            <person name="Lam T.T."/>
            <person name="Chang Q.C."/>
            <person name="Ding S.J."/>
            <person name="Wang X.J."/>
            <person name="Zhu J.G."/>
            <person name="Ruan X.D."/>
            <person name="Zhao L."/>
            <person name="Wei J.T."/>
            <person name="Ye R.Z."/>
            <person name="Que T.C."/>
            <person name="Du C.H."/>
            <person name="Zhou Y.H."/>
            <person name="Cheng J.X."/>
            <person name="Dai P.F."/>
            <person name="Guo W.B."/>
            <person name="Han X.H."/>
            <person name="Huang E.J."/>
            <person name="Li L.F."/>
            <person name="Wei W."/>
            <person name="Gao Y.C."/>
            <person name="Liu J.Z."/>
            <person name="Shao H.Z."/>
            <person name="Wang X."/>
            <person name="Wang C.C."/>
            <person name="Yang T.C."/>
            <person name="Huo Q.B."/>
            <person name="Li W."/>
            <person name="Chen H.Y."/>
            <person name="Chen S.E."/>
            <person name="Zhou L.G."/>
            <person name="Ni X.B."/>
            <person name="Tian J.H."/>
            <person name="Sheng Y."/>
            <person name="Liu T."/>
            <person name="Pan Y.S."/>
            <person name="Xia L.Y."/>
            <person name="Li J."/>
            <person name="Zhao F."/>
            <person name="Cao W.C."/>
        </authorList>
    </citation>
    <scope>NUCLEOTIDE SEQUENCE</scope>
    <source>
        <strain evidence="1">Rsan-2018</strain>
    </source>
</reference>
<organism evidence="1 2">
    <name type="scientific">Rhipicephalus sanguineus</name>
    <name type="common">Brown dog tick</name>
    <name type="synonym">Ixodes sanguineus</name>
    <dbReference type="NCBI Taxonomy" id="34632"/>
    <lineage>
        <taxon>Eukaryota</taxon>
        <taxon>Metazoa</taxon>
        <taxon>Ecdysozoa</taxon>
        <taxon>Arthropoda</taxon>
        <taxon>Chelicerata</taxon>
        <taxon>Arachnida</taxon>
        <taxon>Acari</taxon>
        <taxon>Parasitiformes</taxon>
        <taxon>Ixodida</taxon>
        <taxon>Ixodoidea</taxon>
        <taxon>Ixodidae</taxon>
        <taxon>Rhipicephalinae</taxon>
        <taxon>Rhipicephalus</taxon>
        <taxon>Rhipicephalus</taxon>
    </lineage>
</organism>
<name>A0A9D4T8M5_RHISA</name>
<evidence type="ECO:0000313" key="2">
    <source>
        <dbReference type="Proteomes" id="UP000821837"/>
    </source>
</evidence>
<dbReference type="EMBL" id="JABSTV010001245">
    <property type="protein sequence ID" value="KAH7982247.1"/>
    <property type="molecule type" value="Genomic_DNA"/>
</dbReference>
<evidence type="ECO:0000313" key="1">
    <source>
        <dbReference type="EMBL" id="KAH7982247.1"/>
    </source>
</evidence>
<reference evidence="1" key="2">
    <citation type="submission" date="2021-09" db="EMBL/GenBank/DDBJ databases">
        <authorList>
            <person name="Jia N."/>
            <person name="Wang J."/>
            <person name="Shi W."/>
            <person name="Du L."/>
            <person name="Sun Y."/>
            <person name="Zhan W."/>
            <person name="Jiang J."/>
            <person name="Wang Q."/>
            <person name="Zhang B."/>
            <person name="Ji P."/>
            <person name="Sakyi L.B."/>
            <person name="Cui X."/>
            <person name="Yuan T."/>
            <person name="Jiang B."/>
            <person name="Yang W."/>
            <person name="Lam T.T.-Y."/>
            <person name="Chang Q."/>
            <person name="Ding S."/>
            <person name="Wang X."/>
            <person name="Zhu J."/>
            <person name="Ruan X."/>
            <person name="Zhao L."/>
            <person name="Wei J."/>
            <person name="Que T."/>
            <person name="Du C."/>
            <person name="Cheng J."/>
            <person name="Dai P."/>
            <person name="Han X."/>
            <person name="Huang E."/>
            <person name="Gao Y."/>
            <person name="Liu J."/>
            <person name="Shao H."/>
            <person name="Ye R."/>
            <person name="Li L."/>
            <person name="Wei W."/>
            <person name="Wang X."/>
            <person name="Wang C."/>
            <person name="Huo Q."/>
            <person name="Li W."/>
            <person name="Guo W."/>
            <person name="Chen H."/>
            <person name="Chen S."/>
            <person name="Zhou L."/>
            <person name="Zhou L."/>
            <person name="Ni X."/>
            <person name="Tian J."/>
            <person name="Zhou Y."/>
            <person name="Sheng Y."/>
            <person name="Liu T."/>
            <person name="Pan Y."/>
            <person name="Xia L."/>
            <person name="Li J."/>
            <person name="Zhao F."/>
            <person name="Cao W."/>
        </authorList>
    </citation>
    <scope>NUCLEOTIDE SEQUENCE</scope>
    <source>
        <strain evidence="1">Rsan-2018</strain>
        <tissue evidence="1">Larvae</tissue>
    </source>
</reference>
<dbReference type="Proteomes" id="UP000821837">
    <property type="component" value="Chromosome 1"/>
</dbReference>
<comment type="caution">
    <text evidence="1">The sequence shown here is derived from an EMBL/GenBank/DDBJ whole genome shotgun (WGS) entry which is preliminary data.</text>
</comment>